<sequence>MELYYKGVILAICTFFIIGMLHPAVIKWEYYFGTKGWWMWLVGGIICCVSALFIAELFWSALLGVTGASLLWGIGELFEQVDRVRKGWFPMNPKRKDAYKK</sequence>
<dbReference type="InterPro" id="IPR027890">
    <property type="entry name" value="DUF4491"/>
</dbReference>
<gene>
    <name evidence="2" type="ORF">HXN26_01610</name>
</gene>
<keyword evidence="1" id="KW-0812">Transmembrane</keyword>
<dbReference type="Proteomes" id="UP000771736">
    <property type="component" value="Unassembled WGS sequence"/>
</dbReference>
<organism evidence="2 3">
    <name type="scientific">Prevotella aurantiaca</name>
    <dbReference type="NCBI Taxonomy" id="596085"/>
    <lineage>
        <taxon>Bacteria</taxon>
        <taxon>Pseudomonadati</taxon>
        <taxon>Bacteroidota</taxon>
        <taxon>Bacteroidia</taxon>
        <taxon>Bacteroidales</taxon>
        <taxon>Prevotellaceae</taxon>
        <taxon>Prevotella</taxon>
    </lineage>
</organism>
<evidence type="ECO:0000313" key="2">
    <source>
        <dbReference type="EMBL" id="MBF1383546.1"/>
    </source>
</evidence>
<dbReference type="AlphaFoldDB" id="A0A930MY47"/>
<dbReference type="RefSeq" id="WP_273158320.1">
    <property type="nucleotide sequence ID" value="NZ_CAJPLR010000004.1"/>
</dbReference>
<evidence type="ECO:0000256" key="1">
    <source>
        <dbReference type="SAM" id="Phobius"/>
    </source>
</evidence>
<accession>A0A930MY47</accession>
<comment type="caution">
    <text evidence="2">The sequence shown here is derived from an EMBL/GenBank/DDBJ whole genome shotgun (WGS) entry which is preliminary data.</text>
</comment>
<evidence type="ECO:0000313" key="3">
    <source>
        <dbReference type="Proteomes" id="UP000771736"/>
    </source>
</evidence>
<keyword evidence="1" id="KW-0472">Membrane</keyword>
<dbReference type="Pfam" id="PF14898">
    <property type="entry name" value="DUF4491"/>
    <property type="match status" value="1"/>
</dbReference>
<protein>
    <submittedName>
        <fullName evidence="2">DUF4491 family protein</fullName>
    </submittedName>
</protein>
<feature type="transmembrane region" description="Helical" evidence="1">
    <location>
        <begin position="7"/>
        <end position="25"/>
    </location>
</feature>
<dbReference type="EMBL" id="JABZSJ010000004">
    <property type="protein sequence ID" value="MBF1383546.1"/>
    <property type="molecule type" value="Genomic_DNA"/>
</dbReference>
<name>A0A930MY47_9BACT</name>
<keyword evidence="1" id="KW-1133">Transmembrane helix</keyword>
<feature type="transmembrane region" description="Helical" evidence="1">
    <location>
        <begin position="37"/>
        <end position="59"/>
    </location>
</feature>
<reference evidence="2" key="1">
    <citation type="submission" date="2020-04" db="EMBL/GenBank/DDBJ databases">
        <title>Deep metagenomics examines the oral microbiome during advanced dental caries in children, revealing novel taxa and co-occurrences with host molecules.</title>
        <authorList>
            <person name="Baker J.L."/>
            <person name="Morton J.T."/>
            <person name="Dinis M."/>
            <person name="Alvarez R."/>
            <person name="Tran N.C."/>
            <person name="Knight R."/>
            <person name="Edlund A."/>
        </authorList>
    </citation>
    <scope>NUCLEOTIDE SEQUENCE</scope>
    <source>
        <strain evidence="2">JCVI_44_bin.5</strain>
    </source>
</reference>
<proteinExistence type="predicted"/>